<dbReference type="NCBIfam" id="NF038011">
    <property type="entry name" value="PelF"/>
    <property type="match status" value="1"/>
</dbReference>
<keyword evidence="2" id="KW-0808">Transferase</keyword>
<dbReference type="Gene3D" id="3.40.50.2000">
    <property type="entry name" value="Glycogen Phosphorylase B"/>
    <property type="match status" value="2"/>
</dbReference>
<sequence>MVVLDRNKKIDILFINEGTYPMVRGGVADWISQLILGNPDINFGVIFIGSSEDDYEGIRYDLPENLVFLDINYLFEEANLPKSKELQGSDEVYKLKHFLSVKKNIPEELKTLQFYTEKVTLEKFLYGRKTWYFLEDIYLENNLELPFIEFFWTVRNLFLPLWKVASIAEDFVRRKKSLRLIHSPSTGYAGFMSSLLKKELNVPFLLTEHGIYVKERKIDILNSDIFRSKDIFSTNPFGIDPLKVLWINFFINLGKISYGCADKITSLYEDARKVQISLGAPSEKTEVIPNGIKIEKFNVVLKMASPKPVVALIGRVVPIKDVKTFIKAVKLLNTKIDVKGWVVGPTDEDPEYYQECLNLVEILGLEGNLEFLGFQNVVDVLKEVGVSTLTSISEGMPLVVLESLAGGIPFVATDVGACRQLIYGGLDEEDVKLGKAGIVVPVASPFETARAYERLLTDRAFWTNCSRVGRKRVEYYYSFDKFLLNYKRLYSSLMGTEWQEYPLN</sequence>
<evidence type="ECO:0000313" key="2">
    <source>
        <dbReference type="EMBL" id="SMO42554.1"/>
    </source>
</evidence>
<dbReference type="Pfam" id="PF13692">
    <property type="entry name" value="Glyco_trans_1_4"/>
    <property type="match status" value="1"/>
</dbReference>
<dbReference type="PANTHER" id="PTHR12526">
    <property type="entry name" value="GLYCOSYLTRANSFERASE"/>
    <property type="match status" value="1"/>
</dbReference>
<name>A0A521B619_9BACT</name>
<dbReference type="PANTHER" id="PTHR12526:SF608">
    <property type="entry name" value="PELF"/>
    <property type="match status" value="1"/>
</dbReference>
<dbReference type="InterPro" id="IPR022622">
    <property type="entry name" value="DUF3492"/>
</dbReference>
<evidence type="ECO:0000259" key="1">
    <source>
        <dbReference type="Pfam" id="PF11997"/>
    </source>
</evidence>
<dbReference type="EMBL" id="FXTM01000004">
    <property type="protein sequence ID" value="SMO42554.1"/>
    <property type="molecule type" value="Genomic_DNA"/>
</dbReference>
<organism evidence="2 3">
    <name type="scientific">Balnearium lithotrophicum</name>
    <dbReference type="NCBI Taxonomy" id="223788"/>
    <lineage>
        <taxon>Bacteria</taxon>
        <taxon>Pseudomonadati</taxon>
        <taxon>Aquificota</taxon>
        <taxon>Aquificia</taxon>
        <taxon>Desulfurobacteriales</taxon>
        <taxon>Desulfurobacteriaceae</taxon>
        <taxon>Balnearium</taxon>
    </lineage>
</organism>
<proteinExistence type="predicted"/>
<dbReference type="SUPFAM" id="SSF53756">
    <property type="entry name" value="UDP-Glycosyltransferase/glycogen phosphorylase"/>
    <property type="match status" value="1"/>
</dbReference>
<dbReference type="InterPro" id="IPR047691">
    <property type="entry name" value="PelF-like"/>
</dbReference>
<dbReference type="RefSeq" id="WP_142934103.1">
    <property type="nucleotide sequence ID" value="NZ_FXTM01000004.1"/>
</dbReference>
<evidence type="ECO:0000313" key="3">
    <source>
        <dbReference type="Proteomes" id="UP000317315"/>
    </source>
</evidence>
<dbReference type="GO" id="GO:0016740">
    <property type="term" value="F:transferase activity"/>
    <property type="evidence" value="ECO:0007669"/>
    <property type="project" value="UniProtKB-KW"/>
</dbReference>
<reference evidence="2 3" key="1">
    <citation type="submission" date="2017-05" db="EMBL/GenBank/DDBJ databases">
        <authorList>
            <person name="Varghese N."/>
            <person name="Submissions S."/>
        </authorList>
    </citation>
    <scope>NUCLEOTIDE SEQUENCE [LARGE SCALE GENOMIC DNA]</scope>
    <source>
        <strain evidence="2 3">DSM 16304</strain>
    </source>
</reference>
<protein>
    <submittedName>
        <fullName evidence="2">Glycosyltransferase involved in cell wall bisynthesis</fullName>
    </submittedName>
</protein>
<dbReference type="Proteomes" id="UP000317315">
    <property type="component" value="Unassembled WGS sequence"/>
</dbReference>
<dbReference type="OrthoDB" id="9772485at2"/>
<accession>A0A521B619</accession>
<dbReference type="Pfam" id="PF11997">
    <property type="entry name" value="DUF3492"/>
    <property type="match status" value="1"/>
</dbReference>
<feature type="domain" description="DUF3492" evidence="1">
    <location>
        <begin position="11"/>
        <end position="282"/>
    </location>
</feature>
<dbReference type="AlphaFoldDB" id="A0A521B619"/>
<gene>
    <name evidence="2" type="ORF">SAMN06269117_10427</name>
</gene>
<keyword evidence="3" id="KW-1185">Reference proteome</keyword>